<dbReference type="InterPro" id="IPR004296">
    <property type="entry name" value="DUF236"/>
</dbReference>
<evidence type="ECO:0000256" key="2">
    <source>
        <dbReference type="SAM" id="Phobius"/>
    </source>
</evidence>
<dbReference type="EMBL" id="KN716338">
    <property type="protein sequence ID" value="KJH46716.1"/>
    <property type="molecule type" value="Genomic_DNA"/>
</dbReference>
<feature type="transmembrane region" description="Helical" evidence="2">
    <location>
        <begin position="27"/>
        <end position="46"/>
    </location>
</feature>
<dbReference type="OrthoDB" id="5863096at2759"/>
<gene>
    <name evidence="3" type="ORF">DICVIV_07201</name>
</gene>
<proteinExistence type="predicted"/>
<keyword evidence="2" id="KW-0812">Transmembrane</keyword>
<dbReference type="Proteomes" id="UP000053766">
    <property type="component" value="Unassembled WGS sequence"/>
</dbReference>
<dbReference type="Pfam" id="PF03057">
    <property type="entry name" value="DUF236"/>
    <property type="match status" value="2"/>
</dbReference>
<reference evidence="3 4" key="1">
    <citation type="submission" date="2013-11" db="EMBL/GenBank/DDBJ databases">
        <title>Draft genome of the bovine lungworm Dictyocaulus viviparus.</title>
        <authorList>
            <person name="Mitreva M."/>
        </authorList>
    </citation>
    <scope>NUCLEOTIDE SEQUENCE [LARGE SCALE GENOMIC DNA]</scope>
    <source>
        <strain evidence="3 4">HannoverDv2000</strain>
    </source>
</reference>
<name>A0A0D8XWK4_DICVI</name>
<evidence type="ECO:0000313" key="3">
    <source>
        <dbReference type="EMBL" id="KJH46716.1"/>
    </source>
</evidence>
<organism evidence="3 4">
    <name type="scientific">Dictyocaulus viviparus</name>
    <name type="common">Bovine lungworm</name>
    <dbReference type="NCBI Taxonomy" id="29172"/>
    <lineage>
        <taxon>Eukaryota</taxon>
        <taxon>Metazoa</taxon>
        <taxon>Ecdysozoa</taxon>
        <taxon>Nematoda</taxon>
        <taxon>Chromadorea</taxon>
        <taxon>Rhabditida</taxon>
        <taxon>Rhabditina</taxon>
        <taxon>Rhabditomorpha</taxon>
        <taxon>Strongyloidea</taxon>
        <taxon>Metastrongylidae</taxon>
        <taxon>Dictyocaulus</taxon>
    </lineage>
</organism>
<evidence type="ECO:0000256" key="1">
    <source>
        <dbReference type="SAM" id="MobiDB-lite"/>
    </source>
</evidence>
<evidence type="ECO:0000313" key="4">
    <source>
        <dbReference type="Proteomes" id="UP000053766"/>
    </source>
</evidence>
<keyword evidence="2" id="KW-1133">Transmembrane helix</keyword>
<protein>
    <submittedName>
        <fullName evidence="3">Uncharacterized protein</fullName>
    </submittedName>
</protein>
<dbReference type="AlphaFoldDB" id="A0A0D8XWK4"/>
<sequence>MHEVQLLIKLRETFFTSTFIRNVVRTIFLTKQLLNIVVVFITAIFFQCSSKKKSGYSDIHGGQPQAQPGLPPAAPAVPIKPPPPGQGQMVATFDPNYQTLAGINNDDVFKNKAPAPPRGPIAPINQPGPKVAATFDPNYQTLAGINNDDVFKPKIFVIIFFNA</sequence>
<reference evidence="4" key="2">
    <citation type="journal article" date="2016" name="Sci. Rep.">
        <title>Dictyocaulus viviparus genome, variome and transcriptome elucidate lungworm biology and support future intervention.</title>
        <authorList>
            <person name="McNulty S.N."/>
            <person name="Strube C."/>
            <person name="Rosa B.A."/>
            <person name="Martin J.C."/>
            <person name="Tyagi R."/>
            <person name="Choi Y.J."/>
            <person name="Wang Q."/>
            <person name="Hallsworth Pepin K."/>
            <person name="Zhang X."/>
            <person name="Ozersky P."/>
            <person name="Wilson R.K."/>
            <person name="Sternberg P.W."/>
            <person name="Gasser R.B."/>
            <person name="Mitreva M."/>
        </authorList>
    </citation>
    <scope>NUCLEOTIDE SEQUENCE [LARGE SCALE GENOMIC DNA]</scope>
    <source>
        <strain evidence="4">HannoverDv2000</strain>
    </source>
</reference>
<accession>A0A0D8XWK4</accession>
<keyword evidence="2" id="KW-0472">Membrane</keyword>
<feature type="region of interest" description="Disordered" evidence="1">
    <location>
        <begin position="56"/>
        <end position="77"/>
    </location>
</feature>
<keyword evidence="4" id="KW-1185">Reference proteome</keyword>